<dbReference type="CDD" id="cd06928">
    <property type="entry name" value="RNAP_alpha_NTD"/>
    <property type="match status" value="1"/>
</dbReference>
<evidence type="ECO:0000256" key="9">
    <source>
        <dbReference type="ARBA" id="ARBA00033070"/>
    </source>
</evidence>
<dbReference type="EC" id="2.7.7.6" evidence="2"/>
<dbReference type="SUPFAM" id="SSF56553">
    <property type="entry name" value="Insert subdomain of RNA polymerase alpha subunit"/>
    <property type="match status" value="1"/>
</dbReference>
<proteinExistence type="inferred from homology"/>
<dbReference type="InterPro" id="IPR011773">
    <property type="entry name" value="DNA-dir_RpoA"/>
</dbReference>
<dbReference type="GO" id="GO:0006351">
    <property type="term" value="P:DNA-templated transcription"/>
    <property type="evidence" value="ECO:0007669"/>
    <property type="project" value="InterPro"/>
</dbReference>
<dbReference type="Gene3D" id="3.30.1360.10">
    <property type="entry name" value="RNA polymerase, RBP11-like subunit"/>
    <property type="match status" value="1"/>
</dbReference>
<dbReference type="InterPro" id="IPR036603">
    <property type="entry name" value="RBP11-like"/>
</dbReference>
<evidence type="ECO:0000256" key="5">
    <source>
        <dbReference type="ARBA" id="ARBA00022679"/>
    </source>
</evidence>
<dbReference type="Pfam" id="PF01193">
    <property type="entry name" value="RNA_pol_L"/>
    <property type="match status" value="1"/>
</dbReference>
<dbReference type="Proteomes" id="UP000176303">
    <property type="component" value="Unassembled WGS sequence"/>
</dbReference>
<dbReference type="GO" id="GO:0046983">
    <property type="term" value="F:protein dimerization activity"/>
    <property type="evidence" value="ECO:0007669"/>
    <property type="project" value="InterPro"/>
</dbReference>
<dbReference type="GO" id="GO:0003899">
    <property type="term" value="F:DNA-directed RNA polymerase activity"/>
    <property type="evidence" value="ECO:0007669"/>
    <property type="project" value="UniProtKB-EC"/>
</dbReference>
<evidence type="ECO:0000256" key="4">
    <source>
        <dbReference type="ARBA" id="ARBA00022478"/>
    </source>
</evidence>
<evidence type="ECO:0000256" key="3">
    <source>
        <dbReference type="ARBA" id="ARBA00015972"/>
    </source>
</evidence>
<evidence type="ECO:0000259" key="12">
    <source>
        <dbReference type="SMART" id="SM00662"/>
    </source>
</evidence>
<accession>A0A1F7U262</accession>
<organism evidence="13 14">
    <name type="scientific">Candidatus Uhrbacteria bacterium RIFCSPHIGHO2_02_FULL_57_19</name>
    <dbReference type="NCBI Taxonomy" id="1802391"/>
    <lineage>
        <taxon>Bacteria</taxon>
        <taxon>Candidatus Uhriibacteriota</taxon>
    </lineage>
</organism>
<feature type="compositionally biased region" description="Acidic residues" evidence="11">
    <location>
        <begin position="250"/>
        <end position="259"/>
    </location>
</feature>
<dbReference type="InterPro" id="IPR036643">
    <property type="entry name" value="RNApol_insert_sf"/>
</dbReference>
<evidence type="ECO:0000313" key="14">
    <source>
        <dbReference type="Proteomes" id="UP000176303"/>
    </source>
</evidence>
<evidence type="ECO:0000256" key="6">
    <source>
        <dbReference type="ARBA" id="ARBA00022695"/>
    </source>
</evidence>
<dbReference type="GO" id="GO:0000428">
    <property type="term" value="C:DNA-directed RNA polymerase complex"/>
    <property type="evidence" value="ECO:0007669"/>
    <property type="project" value="UniProtKB-KW"/>
</dbReference>
<dbReference type="NCBIfam" id="TIGR02027">
    <property type="entry name" value="rpoA"/>
    <property type="match status" value="1"/>
</dbReference>
<evidence type="ECO:0000256" key="1">
    <source>
        <dbReference type="ARBA" id="ARBA00007123"/>
    </source>
</evidence>
<keyword evidence="7" id="KW-0804">Transcription</keyword>
<dbReference type="SUPFAM" id="SSF55257">
    <property type="entry name" value="RBP11-like subunits of RNA polymerase"/>
    <property type="match status" value="1"/>
</dbReference>
<dbReference type="GO" id="GO:0003677">
    <property type="term" value="F:DNA binding"/>
    <property type="evidence" value="ECO:0007669"/>
    <property type="project" value="InterPro"/>
</dbReference>
<name>A0A1F7U262_9BACT</name>
<feature type="domain" description="DNA-directed RNA polymerase RpoA/D/Rpb3-type" evidence="12">
    <location>
        <begin position="20"/>
        <end position="228"/>
    </location>
</feature>
<dbReference type="Pfam" id="PF01000">
    <property type="entry name" value="RNA_pol_A_bac"/>
    <property type="match status" value="1"/>
</dbReference>
<comment type="catalytic activity">
    <reaction evidence="10">
        <text>RNA(n) + a ribonucleoside 5'-triphosphate = RNA(n+1) + diphosphate</text>
        <dbReference type="Rhea" id="RHEA:21248"/>
        <dbReference type="Rhea" id="RHEA-COMP:14527"/>
        <dbReference type="Rhea" id="RHEA-COMP:17342"/>
        <dbReference type="ChEBI" id="CHEBI:33019"/>
        <dbReference type="ChEBI" id="CHEBI:61557"/>
        <dbReference type="ChEBI" id="CHEBI:140395"/>
        <dbReference type="EC" id="2.7.7.6"/>
    </reaction>
</comment>
<dbReference type="InterPro" id="IPR011262">
    <property type="entry name" value="DNA-dir_RNA_pol_insert"/>
</dbReference>
<dbReference type="Gene3D" id="2.170.120.12">
    <property type="entry name" value="DNA-directed RNA polymerase, insert domain"/>
    <property type="match status" value="1"/>
</dbReference>
<keyword evidence="4 13" id="KW-0240">DNA-directed RNA polymerase</keyword>
<dbReference type="SMART" id="SM00662">
    <property type="entry name" value="RPOLD"/>
    <property type="match status" value="1"/>
</dbReference>
<dbReference type="EMBL" id="MGDZ01000067">
    <property type="protein sequence ID" value="OGL72302.1"/>
    <property type="molecule type" value="Genomic_DNA"/>
</dbReference>
<evidence type="ECO:0000313" key="13">
    <source>
        <dbReference type="EMBL" id="OGL72302.1"/>
    </source>
</evidence>
<dbReference type="STRING" id="1802391.A3D72_01365"/>
<keyword evidence="5" id="KW-0808">Transferase</keyword>
<comment type="caution">
    <text evidence="13">The sequence shown here is derived from an EMBL/GenBank/DDBJ whole genome shotgun (WGS) entry which is preliminary data.</text>
</comment>
<evidence type="ECO:0000256" key="10">
    <source>
        <dbReference type="ARBA" id="ARBA00048552"/>
    </source>
</evidence>
<feature type="region of interest" description="Disordered" evidence="11">
    <location>
        <begin position="231"/>
        <end position="272"/>
    </location>
</feature>
<keyword evidence="6" id="KW-0548">Nucleotidyltransferase</keyword>
<dbReference type="FunFam" id="2.170.120.12:FF:000001">
    <property type="entry name" value="DNA-directed RNA polymerase subunit alpha"/>
    <property type="match status" value="1"/>
</dbReference>
<gene>
    <name evidence="13" type="ORF">A3D72_01365</name>
</gene>
<dbReference type="NCBIfam" id="NF003519">
    <property type="entry name" value="PRK05182.2-5"/>
    <property type="match status" value="1"/>
</dbReference>
<reference evidence="13 14" key="1">
    <citation type="journal article" date="2016" name="Nat. Commun.">
        <title>Thousands of microbial genomes shed light on interconnected biogeochemical processes in an aquifer system.</title>
        <authorList>
            <person name="Anantharaman K."/>
            <person name="Brown C.T."/>
            <person name="Hug L.A."/>
            <person name="Sharon I."/>
            <person name="Castelle C.J."/>
            <person name="Probst A.J."/>
            <person name="Thomas B.C."/>
            <person name="Singh A."/>
            <person name="Wilkins M.J."/>
            <person name="Karaoz U."/>
            <person name="Brodie E.L."/>
            <person name="Williams K.H."/>
            <person name="Hubbard S.S."/>
            <person name="Banfield J.F."/>
        </authorList>
    </citation>
    <scope>NUCLEOTIDE SEQUENCE [LARGE SCALE GENOMIC DNA]</scope>
</reference>
<dbReference type="GO" id="GO:0005737">
    <property type="term" value="C:cytoplasm"/>
    <property type="evidence" value="ECO:0007669"/>
    <property type="project" value="UniProtKB-ARBA"/>
</dbReference>
<evidence type="ECO:0000256" key="11">
    <source>
        <dbReference type="SAM" id="MobiDB-lite"/>
    </source>
</evidence>
<feature type="compositionally biased region" description="Basic residues" evidence="11">
    <location>
        <begin position="263"/>
        <end position="272"/>
    </location>
</feature>
<evidence type="ECO:0000256" key="7">
    <source>
        <dbReference type="ARBA" id="ARBA00023163"/>
    </source>
</evidence>
<protein>
    <recommendedName>
        <fullName evidence="3">DNA-directed RNA polymerase subunit alpha</fullName>
        <ecNumber evidence="2">2.7.7.6</ecNumber>
    </recommendedName>
    <alternativeName>
        <fullName evidence="9">RNA polymerase subunit alpha</fullName>
    </alternativeName>
    <alternativeName>
        <fullName evidence="8">Transcriptase subunit alpha</fullName>
    </alternativeName>
</protein>
<evidence type="ECO:0000256" key="8">
    <source>
        <dbReference type="ARBA" id="ARBA00032524"/>
    </source>
</evidence>
<dbReference type="InterPro" id="IPR011263">
    <property type="entry name" value="DNA-dir_RNA_pol_RpoA/D/Rpb3"/>
</dbReference>
<evidence type="ECO:0000256" key="2">
    <source>
        <dbReference type="ARBA" id="ARBA00012418"/>
    </source>
</evidence>
<comment type="similarity">
    <text evidence="1">Belongs to the RNA polymerase alpha chain family.</text>
</comment>
<sequence>MEDILYPSKINIVEGKEANTATLVVEPLFHGYGTTVGNALRRVLLSSLPGSAVTAVKVKGVQHEFSTIPNVKEDVLEIILNLKQLRLVSHNDEPVKLRLTIAGEKKVTAKDIEPTADVEIVNPKLLIATLTDPKAELEMEITVERGRGYVPTEERPKEKLELGTIAVDALFSPVRNVGFRVENVRVGDITNFDKLLLEVETDGSISSEDAVRAATEILIKHFNLVMGMGGETETAVSEEPSPEVEKSEETEAPSETEEPEAPKKKRASKKKA</sequence>
<dbReference type="AlphaFoldDB" id="A0A1F7U262"/>